<evidence type="ECO:0000313" key="2">
    <source>
        <dbReference type="Proteomes" id="UP000197138"/>
    </source>
</evidence>
<dbReference type="AlphaFoldDB" id="A0A218X0K0"/>
<dbReference type="Proteomes" id="UP000197138">
    <property type="component" value="Unassembled WGS sequence"/>
</dbReference>
<comment type="caution">
    <text evidence="1">The sequence shown here is derived from an EMBL/GenBank/DDBJ whole genome shotgun (WGS) entry which is preliminary data.</text>
</comment>
<gene>
    <name evidence="1" type="ORF">CDL15_Pgr002876</name>
</gene>
<reference evidence="2" key="1">
    <citation type="journal article" date="2017" name="Plant J.">
        <title>The pomegranate (Punica granatum L.) genome and the genomics of punicalagin biosynthesis.</title>
        <authorList>
            <person name="Qin G."/>
            <person name="Xu C."/>
            <person name="Ming R."/>
            <person name="Tang H."/>
            <person name="Guyot R."/>
            <person name="Kramer E.M."/>
            <person name="Hu Y."/>
            <person name="Yi X."/>
            <person name="Qi Y."/>
            <person name="Xu X."/>
            <person name="Gao Z."/>
            <person name="Pan H."/>
            <person name="Jian J."/>
            <person name="Tian Y."/>
            <person name="Yue Z."/>
            <person name="Xu Y."/>
        </authorList>
    </citation>
    <scope>NUCLEOTIDE SEQUENCE [LARGE SCALE GENOMIC DNA]</scope>
    <source>
        <strain evidence="2">cv. Dabenzi</strain>
    </source>
</reference>
<evidence type="ECO:0000313" key="1">
    <source>
        <dbReference type="EMBL" id="OWM78705.1"/>
    </source>
</evidence>
<accession>A0A218X0K0</accession>
<organism evidence="1 2">
    <name type="scientific">Punica granatum</name>
    <name type="common">Pomegranate</name>
    <dbReference type="NCBI Taxonomy" id="22663"/>
    <lineage>
        <taxon>Eukaryota</taxon>
        <taxon>Viridiplantae</taxon>
        <taxon>Streptophyta</taxon>
        <taxon>Embryophyta</taxon>
        <taxon>Tracheophyta</taxon>
        <taxon>Spermatophyta</taxon>
        <taxon>Magnoliopsida</taxon>
        <taxon>eudicotyledons</taxon>
        <taxon>Gunneridae</taxon>
        <taxon>Pentapetalae</taxon>
        <taxon>rosids</taxon>
        <taxon>malvids</taxon>
        <taxon>Myrtales</taxon>
        <taxon>Lythraceae</taxon>
        <taxon>Punica</taxon>
    </lineage>
</organism>
<proteinExistence type="predicted"/>
<protein>
    <submittedName>
        <fullName evidence="1">Uncharacterized protein</fullName>
    </submittedName>
</protein>
<name>A0A218X0K0_PUNGR</name>
<dbReference type="EMBL" id="MTKT01002492">
    <property type="protein sequence ID" value="OWM78705.1"/>
    <property type="molecule type" value="Genomic_DNA"/>
</dbReference>
<sequence length="102" mass="11566">MTQGPALCGGISQRVGCSGLYCHRFRHFIRIRNPDTREFLDPRTTDIESDLDPMSLRITNHPGFDPVEKQHKVLKPMAGQIRSRPTFLFSRKTVGVGRTLNS</sequence>